<gene>
    <name evidence="2" type="primary">cutC</name>
    <name evidence="3" type="ORF">B0T45_04040</name>
</gene>
<dbReference type="EMBL" id="MUKV01000003">
    <property type="protein sequence ID" value="OQS43149.1"/>
    <property type="molecule type" value="Genomic_DNA"/>
</dbReference>
<keyword evidence="2" id="KW-0963">Cytoplasm</keyword>
<dbReference type="Proteomes" id="UP000192721">
    <property type="component" value="Unassembled WGS sequence"/>
</dbReference>
<protein>
    <recommendedName>
        <fullName evidence="2">PF03932 family protein CutC</fullName>
    </recommendedName>
</protein>
<dbReference type="RefSeq" id="WP_081554683.1">
    <property type="nucleotide sequence ID" value="NZ_MUKV01000003.1"/>
</dbReference>
<comment type="caution">
    <text evidence="3">The sequence shown here is derived from an EMBL/GenBank/DDBJ whole genome shotgun (WGS) entry which is preliminary data.</text>
</comment>
<comment type="subcellular location">
    <subcellularLocation>
        <location evidence="2">Cytoplasm</location>
    </subcellularLocation>
</comment>
<dbReference type="Gene3D" id="3.20.20.380">
    <property type="entry name" value="Copper homeostasis (CutC) domain"/>
    <property type="match status" value="1"/>
</dbReference>
<sequence>MSQDRQLEVCAGSLASCLAAARGGAARVELCASLETGGVTPSPGMIALARQRLDIGLHVIVRPRGGDFLYADDEFEVMRRDVLACRELGADGVVLGLLTADGDVDVERTRELVRLAGPMTTTFHRAFDMAGDPELALEQVIASGCRRVLTSGQAPDALRGAALIGRLRRQAGERLILMPGSGVRPDTLAELARATGCREFHASARSRVSSAMRYRQAGVSMGAAGMDEYDRMETCVETVRAMTDLLRGLD</sequence>
<dbReference type="PANTHER" id="PTHR12598:SF0">
    <property type="entry name" value="COPPER HOMEOSTASIS PROTEIN CUTC HOMOLOG"/>
    <property type="match status" value="1"/>
</dbReference>
<dbReference type="FunFam" id="3.20.20.380:FF:000001">
    <property type="entry name" value="Copper homeostasis protein CutC"/>
    <property type="match status" value="1"/>
</dbReference>
<dbReference type="SUPFAM" id="SSF110395">
    <property type="entry name" value="CutC-like"/>
    <property type="match status" value="1"/>
</dbReference>
<dbReference type="InterPro" id="IPR036822">
    <property type="entry name" value="CutC-like_dom_sf"/>
</dbReference>
<reference evidence="3 4" key="1">
    <citation type="submission" date="2017-02" db="EMBL/GenBank/DDBJ databases">
        <title>Chromobacterium haemolyticum H5244.</title>
        <authorList>
            <person name="Gulvik C.A."/>
        </authorList>
    </citation>
    <scope>NUCLEOTIDE SEQUENCE [LARGE SCALE GENOMIC DNA]</scope>
    <source>
        <strain evidence="3 4">H5244</strain>
    </source>
</reference>
<evidence type="ECO:0000313" key="3">
    <source>
        <dbReference type="EMBL" id="OQS43149.1"/>
    </source>
</evidence>
<dbReference type="HAMAP" id="MF_00795">
    <property type="entry name" value="CutC"/>
    <property type="match status" value="1"/>
</dbReference>
<dbReference type="Pfam" id="PF03932">
    <property type="entry name" value="CutC"/>
    <property type="match status" value="1"/>
</dbReference>
<evidence type="ECO:0000313" key="4">
    <source>
        <dbReference type="Proteomes" id="UP000192721"/>
    </source>
</evidence>
<name>A0A1W0D820_9NEIS</name>
<comment type="similarity">
    <text evidence="1 2">Belongs to the CutC family.</text>
</comment>
<evidence type="ECO:0000256" key="2">
    <source>
        <dbReference type="HAMAP-Rule" id="MF_00795"/>
    </source>
</evidence>
<dbReference type="GO" id="GO:0005507">
    <property type="term" value="F:copper ion binding"/>
    <property type="evidence" value="ECO:0007669"/>
    <property type="project" value="TreeGrafter"/>
</dbReference>
<dbReference type="InterPro" id="IPR005627">
    <property type="entry name" value="CutC-like"/>
</dbReference>
<dbReference type="GO" id="GO:0005737">
    <property type="term" value="C:cytoplasm"/>
    <property type="evidence" value="ECO:0007669"/>
    <property type="project" value="UniProtKB-SubCell"/>
</dbReference>
<organism evidence="3 4">
    <name type="scientific">Chromobacterium haemolyticum</name>
    <dbReference type="NCBI Taxonomy" id="394935"/>
    <lineage>
        <taxon>Bacteria</taxon>
        <taxon>Pseudomonadati</taxon>
        <taxon>Pseudomonadota</taxon>
        <taxon>Betaproteobacteria</taxon>
        <taxon>Neisseriales</taxon>
        <taxon>Chromobacteriaceae</taxon>
        <taxon>Chromobacterium</taxon>
    </lineage>
</organism>
<dbReference type="PANTHER" id="PTHR12598">
    <property type="entry name" value="COPPER HOMEOSTASIS PROTEIN CUTC"/>
    <property type="match status" value="1"/>
</dbReference>
<proteinExistence type="inferred from homology"/>
<evidence type="ECO:0000256" key="1">
    <source>
        <dbReference type="ARBA" id="ARBA00007768"/>
    </source>
</evidence>
<dbReference type="AlphaFoldDB" id="A0A1W0D820"/>
<comment type="caution">
    <text evidence="2">Once thought to be involved in copper homeostasis, experiments in E.coli have shown this is not the case.</text>
</comment>
<accession>A0A1W0D820</accession>